<evidence type="ECO:0000313" key="1">
    <source>
        <dbReference type="EMBL" id="MBB5129843.1"/>
    </source>
</evidence>
<keyword evidence="2" id="KW-1185">Reference proteome</keyword>
<evidence type="ECO:0000313" key="2">
    <source>
        <dbReference type="Proteomes" id="UP000568022"/>
    </source>
</evidence>
<dbReference type="Proteomes" id="UP000568022">
    <property type="component" value="Unassembled WGS sequence"/>
</dbReference>
<sequence length="159" mass="16933">MTKPQGAPLPDKLPHDDYMSAVADHLAVYGITVTDGGASENDGLLDGWINIDPASASVDAWPHGVYLGWDQERGWLLIEQGGGRNVDPLDPTAVRTYSSPQQVACSTANALRGRLLTGPITNDGTWSWDSRPLEGAVKAWASDEYLDDLAAEAEGNDAA</sequence>
<accession>A0A7W8FB35</accession>
<organism evidence="1 2">
    <name type="scientific">Streptomyces griseoloalbus</name>
    <dbReference type="NCBI Taxonomy" id="67303"/>
    <lineage>
        <taxon>Bacteria</taxon>
        <taxon>Bacillati</taxon>
        <taxon>Actinomycetota</taxon>
        <taxon>Actinomycetes</taxon>
        <taxon>Kitasatosporales</taxon>
        <taxon>Streptomycetaceae</taxon>
        <taxon>Streptomyces</taxon>
    </lineage>
</organism>
<proteinExistence type="predicted"/>
<reference evidence="1 2" key="1">
    <citation type="submission" date="2020-08" db="EMBL/GenBank/DDBJ databases">
        <title>Genomic Encyclopedia of Type Strains, Phase III (KMG-III): the genomes of soil and plant-associated and newly described type strains.</title>
        <authorList>
            <person name="Whitman W."/>
        </authorList>
    </citation>
    <scope>NUCLEOTIDE SEQUENCE [LARGE SCALE GENOMIC DNA]</scope>
    <source>
        <strain evidence="1 2">CECT 3226</strain>
    </source>
</reference>
<comment type="caution">
    <text evidence="1">The sequence shown here is derived from an EMBL/GenBank/DDBJ whole genome shotgun (WGS) entry which is preliminary data.</text>
</comment>
<dbReference type="EMBL" id="JACHJE010000022">
    <property type="protein sequence ID" value="MBB5129843.1"/>
    <property type="molecule type" value="Genomic_DNA"/>
</dbReference>
<gene>
    <name evidence="1" type="ORF">FHS32_006637</name>
</gene>
<protein>
    <submittedName>
        <fullName evidence="1">Uncharacterized protein</fullName>
    </submittedName>
</protein>
<dbReference type="AlphaFoldDB" id="A0A7W8FB35"/>
<name>A0A7W8FB35_9ACTN</name>